<name>A0A445H7H7_GLYSO</name>
<dbReference type="EMBL" id="QZWG01000014">
    <property type="protein sequence ID" value="RZB69211.1"/>
    <property type="molecule type" value="Genomic_DNA"/>
</dbReference>
<gene>
    <name evidence="1" type="ORF">D0Y65_038817</name>
</gene>
<proteinExistence type="predicted"/>
<dbReference type="Proteomes" id="UP000289340">
    <property type="component" value="Chromosome 14"/>
</dbReference>
<keyword evidence="2" id="KW-1185">Reference proteome</keyword>
<dbReference type="Gene3D" id="2.40.70.10">
    <property type="entry name" value="Acid Proteases"/>
    <property type="match status" value="1"/>
</dbReference>
<evidence type="ECO:0000313" key="1">
    <source>
        <dbReference type="EMBL" id="RZB69211.1"/>
    </source>
</evidence>
<dbReference type="PANTHER" id="PTHR33067">
    <property type="entry name" value="RNA-DIRECTED DNA POLYMERASE-RELATED"/>
    <property type="match status" value="1"/>
</dbReference>
<dbReference type="PANTHER" id="PTHR33067:SF31">
    <property type="entry name" value="RNA-DIRECTED DNA POLYMERASE"/>
    <property type="match status" value="1"/>
</dbReference>
<accession>A0A445H7H7</accession>
<organism evidence="1 2">
    <name type="scientific">Glycine soja</name>
    <name type="common">Wild soybean</name>
    <dbReference type="NCBI Taxonomy" id="3848"/>
    <lineage>
        <taxon>Eukaryota</taxon>
        <taxon>Viridiplantae</taxon>
        <taxon>Streptophyta</taxon>
        <taxon>Embryophyta</taxon>
        <taxon>Tracheophyta</taxon>
        <taxon>Spermatophyta</taxon>
        <taxon>Magnoliopsida</taxon>
        <taxon>eudicotyledons</taxon>
        <taxon>Gunneridae</taxon>
        <taxon>Pentapetalae</taxon>
        <taxon>rosids</taxon>
        <taxon>fabids</taxon>
        <taxon>Fabales</taxon>
        <taxon>Fabaceae</taxon>
        <taxon>Papilionoideae</taxon>
        <taxon>50 kb inversion clade</taxon>
        <taxon>NPAAA clade</taxon>
        <taxon>indigoferoid/millettioid clade</taxon>
        <taxon>Phaseoleae</taxon>
        <taxon>Glycine</taxon>
        <taxon>Glycine subgen. Soja</taxon>
    </lineage>
</organism>
<comment type="caution">
    <text evidence="1">The sequence shown here is derived from an EMBL/GenBank/DDBJ whole genome shotgun (WGS) entry which is preliminary data.</text>
</comment>
<protein>
    <submittedName>
        <fullName evidence="1">Uncharacterized protein</fullName>
    </submittedName>
</protein>
<dbReference type="InterPro" id="IPR021109">
    <property type="entry name" value="Peptidase_aspartic_dom_sf"/>
</dbReference>
<reference evidence="1 2" key="1">
    <citation type="submission" date="2018-09" db="EMBL/GenBank/DDBJ databases">
        <title>A high-quality reference genome of wild soybean provides a powerful tool to mine soybean genomes.</title>
        <authorList>
            <person name="Xie M."/>
            <person name="Chung C.Y.L."/>
            <person name="Li M.-W."/>
            <person name="Wong F.-L."/>
            <person name="Chan T.-F."/>
            <person name="Lam H.-M."/>
        </authorList>
    </citation>
    <scope>NUCLEOTIDE SEQUENCE [LARGE SCALE GENOMIC DNA]</scope>
    <source>
        <strain evidence="2">cv. W05</strain>
        <tissue evidence="1">Hypocotyl of etiolated seedlings</tissue>
    </source>
</reference>
<evidence type="ECO:0000313" key="2">
    <source>
        <dbReference type="Proteomes" id="UP000289340"/>
    </source>
</evidence>
<dbReference type="AlphaFoldDB" id="A0A445H7H7"/>
<sequence>MTLQLAYRSITRPFGVVEDVLVKVCHFTFPMDFVIMNIEEDVEIPLILGRPFMVTAKCIVDIGKGNLEMSVEDQKATFNLFEGSKHPSDSKTCFKNLHHLSLQQSVITLEAFLAQIAWPGVQCPSVRRGDTFGVAKDDYAADIRDGHRT</sequence>